<evidence type="ECO:0000313" key="3">
    <source>
        <dbReference type="Proteomes" id="UP000030748"/>
    </source>
</evidence>
<gene>
    <name evidence="2" type="ORF">MIMGU_mgv11b019557mg</name>
</gene>
<feature type="non-terminal residue" evidence="2">
    <location>
        <position position="1"/>
    </location>
</feature>
<sequence>VPLRRNPRRAIIQNIFQGSYVIVLVILEQIRFTLDRPDIRVARRNLAKNTVFPLPKRVYNNFKGKKQEFISLINNSLQRYRDQKLCVEEFGLYISLDDSDRKSILLLEKWIRTLKSMGIVKFCLSICSKQSSGLIHLPSVVFEVAEPLQDLHVEKFTSDQKSYQRTVLSKHPKEVRLQKVYIEDDNFRMIIASCPSVETLFVRACEGLRNIEANNLVHLNKFIFSPYKVPLAEEELCSIEINPPSLKSIDVTYGNLRFERGVDFCNLSELHITGVELSWDNLSSCKLPSLERLIIVGRLRSKEINLFVDAPKITYFAYSGDFILSISFATTTSKEWISVIGLTMHPNGVPSSWLHKLKELLDSLSQSKVSLRISISREYQMNDDIIQENINLIQENCCDKYFVVERLSLSCHLCSYSSLLNGVFSICRPRKICLSGLMNSETMAIECVWNFLMQRESGEQGDQCRKFWERDLEEVSMEIIGKNREGWHSITLSELLNHQEIGSSIRFTLKWSNGAI</sequence>
<protein>
    <recommendedName>
        <fullName evidence="1">F-box/LRR-repeat protein 15/At3g58940/PEG3-like LRR domain-containing protein</fullName>
    </recommendedName>
</protein>
<organism evidence="2 3">
    <name type="scientific">Erythranthe guttata</name>
    <name type="common">Yellow monkey flower</name>
    <name type="synonym">Mimulus guttatus</name>
    <dbReference type="NCBI Taxonomy" id="4155"/>
    <lineage>
        <taxon>Eukaryota</taxon>
        <taxon>Viridiplantae</taxon>
        <taxon>Streptophyta</taxon>
        <taxon>Embryophyta</taxon>
        <taxon>Tracheophyta</taxon>
        <taxon>Spermatophyta</taxon>
        <taxon>Magnoliopsida</taxon>
        <taxon>eudicotyledons</taxon>
        <taxon>Gunneridae</taxon>
        <taxon>Pentapetalae</taxon>
        <taxon>asterids</taxon>
        <taxon>lamiids</taxon>
        <taxon>Lamiales</taxon>
        <taxon>Phrymaceae</taxon>
        <taxon>Erythranthe</taxon>
    </lineage>
</organism>
<dbReference type="InterPro" id="IPR055411">
    <property type="entry name" value="LRR_FXL15/At3g58940/PEG3-like"/>
</dbReference>
<dbReference type="AlphaFoldDB" id="A0A022QM61"/>
<reference evidence="2 3" key="1">
    <citation type="journal article" date="2013" name="Proc. Natl. Acad. Sci. U.S.A.">
        <title>Fine-scale variation in meiotic recombination in Mimulus inferred from population shotgun sequencing.</title>
        <authorList>
            <person name="Hellsten U."/>
            <person name="Wright K.M."/>
            <person name="Jenkins J."/>
            <person name="Shu S."/>
            <person name="Yuan Y."/>
            <person name="Wessler S.R."/>
            <person name="Schmutz J."/>
            <person name="Willis J.H."/>
            <person name="Rokhsar D.S."/>
        </authorList>
    </citation>
    <scope>NUCLEOTIDE SEQUENCE [LARGE SCALE GENOMIC DNA]</scope>
    <source>
        <strain evidence="3">cv. DUN x IM62</strain>
    </source>
</reference>
<proteinExistence type="predicted"/>
<keyword evidence="3" id="KW-1185">Reference proteome</keyword>
<name>A0A022QM61_ERYGU</name>
<feature type="domain" description="F-box/LRR-repeat protein 15/At3g58940/PEG3-like LRR" evidence="1">
    <location>
        <begin position="107"/>
        <end position="212"/>
    </location>
</feature>
<dbReference type="EMBL" id="KI631148">
    <property type="protein sequence ID" value="EYU29792.1"/>
    <property type="molecule type" value="Genomic_DNA"/>
</dbReference>
<evidence type="ECO:0000259" key="1">
    <source>
        <dbReference type="Pfam" id="PF24758"/>
    </source>
</evidence>
<dbReference type="Pfam" id="PF24758">
    <property type="entry name" value="LRR_At5g56370"/>
    <property type="match status" value="1"/>
</dbReference>
<accession>A0A022QM61</accession>
<evidence type="ECO:0000313" key="2">
    <source>
        <dbReference type="EMBL" id="EYU29792.1"/>
    </source>
</evidence>
<dbReference type="SUPFAM" id="SSF52047">
    <property type="entry name" value="RNI-like"/>
    <property type="match status" value="1"/>
</dbReference>
<dbReference type="Proteomes" id="UP000030748">
    <property type="component" value="Unassembled WGS sequence"/>
</dbReference>